<comment type="caution">
    <text evidence="9">The sequence shown here is derived from an EMBL/GenBank/DDBJ whole genome shotgun (WGS) entry which is preliminary data.</text>
</comment>
<dbReference type="Proteomes" id="UP000239430">
    <property type="component" value="Unassembled WGS sequence"/>
</dbReference>
<evidence type="ECO:0000256" key="1">
    <source>
        <dbReference type="ARBA" id="ARBA00004651"/>
    </source>
</evidence>
<dbReference type="InterPro" id="IPR000515">
    <property type="entry name" value="MetI-like"/>
</dbReference>
<feature type="transmembrane region" description="Helical" evidence="7">
    <location>
        <begin position="277"/>
        <end position="299"/>
    </location>
</feature>
<feature type="transmembrane region" description="Helical" evidence="7">
    <location>
        <begin position="93"/>
        <end position="114"/>
    </location>
</feature>
<evidence type="ECO:0000256" key="3">
    <source>
        <dbReference type="ARBA" id="ARBA00022475"/>
    </source>
</evidence>
<dbReference type="PANTHER" id="PTHR43005">
    <property type="entry name" value="BLR7065 PROTEIN"/>
    <property type="match status" value="1"/>
</dbReference>
<dbReference type="CDD" id="cd06261">
    <property type="entry name" value="TM_PBP2"/>
    <property type="match status" value="1"/>
</dbReference>
<evidence type="ECO:0000313" key="10">
    <source>
        <dbReference type="Proteomes" id="UP000239430"/>
    </source>
</evidence>
<dbReference type="Pfam" id="PF00528">
    <property type="entry name" value="BPD_transp_1"/>
    <property type="match status" value="1"/>
</dbReference>
<feature type="transmembrane region" description="Helical" evidence="7">
    <location>
        <begin position="227"/>
        <end position="244"/>
    </location>
</feature>
<dbReference type="GO" id="GO:0055085">
    <property type="term" value="P:transmembrane transport"/>
    <property type="evidence" value="ECO:0007669"/>
    <property type="project" value="InterPro"/>
</dbReference>
<dbReference type="AlphaFoldDB" id="A0A9X7P7B3"/>
<name>A0A9X7P7B3_9FIRM</name>
<keyword evidence="6 7" id="KW-0472">Membrane</keyword>
<keyword evidence="4 7" id="KW-0812">Transmembrane</keyword>
<feature type="transmembrane region" description="Helical" evidence="7">
    <location>
        <begin position="35"/>
        <end position="56"/>
    </location>
</feature>
<feature type="transmembrane region" description="Helical" evidence="7">
    <location>
        <begin position="126"/>
        <end position="146"/>
    </location>
</feature>
<keyword evidence="2 7" id="KW-0813">Transport</keyword>
<organism evidence="9 10">
    <name type="scientific">Neomoorella stamsii</name>
    <dbReference type="NCBI Taxonomy" id="1266720"/>
    <lineage>
        <taxon>Bacteria</taxon>
        <taxon>Bacillati</taxon>
        <taxon>Bacillota</taxon>
        <taxon>Clostridia</taxon>
        <taxon>Neomoorellales</taxon>
        <taxon>Neomoorellaceae</taxon>
        <taxon>Neomoorella</taxon>
    </lineage>
</organism>
<reference evidence="9 10" key="1">
    <citation type="submission" date="2018-03" db="EMBL/GenBank/DDBJ databases">
        <title>Genome sequence of Moorella stamsii DSM 26217.</title>
        <authorList>
            <person name="Poehlein A."/>
            <person name="Daniel R."/>
        </authorList>
    </citation>
    <scope>NUCLEOTIDE SEQUENCE [LARGE SCALE GENOMIC DNA]</scope>
    <source>
        <strain evidence="10">DSM 26217</strain>
    </source>
</reference>
<dbReference type="PROSITE" id="PS50928">
    <property type="entry name" value="ABC_TM1"/>
    <property type="match status" value="1"/>
</dbReference>
<dbReference type="EMBL" id="PVXL01000021">
    <property type="protein sequence ID" value="PRR76451.1"/>
    <property type="molecule type" value="Genomic_DNA"/>
</dbReference>
<dbReference type="Gene3D" id="1.10.3720.10">
    <property type="entry name" value="MetI-like"/>
    <property type="match status" value="1"/>
</dbReference>
<dbReference type="SUPFAM" id="SSF161098">
    <property type="entry name" value="MetI-like"/>
    <property type="match status" value="1"/>
</dbReference>
<keyword evidence="5 7" id="KW-1133">Transmembrane helix</keyword>
<feature type="transmembrane region" description="Helical" evidence="7">
    <location>
        <begin position="173"/>
        <end position="196"/>
    </location>
</feature>
<dbReference type="RefSeq" id="WP_054936206.1">
    <property type="nucleotide sequence ID" value="NZ_PVXL01000021.1"/>
</dbReference>
<dbReference type="GO" id="GO:0005886">
    <property type="term" value="C:plasma membrane"/>
    <property type="evidence" value="ECO:0007669"/>
    <property type="project" value="UniProtKB-SubCell"/>
</dbReference>
<evidence type="ECO:0000256" key="4">
    <source>
        <dbReference type="ARBA" id="ARBA00022692"/>
    </source>
</evidence>
<evidence type="ECO:0000256" key="2">
    <source>
        <dbReference type="ARBA" id="ARBA00022448"/>
    </source>
</evidence>
<comment type="subcellular location">
    <subcellularLocation>
        <location evidence="1 7">Cell membrane</location>
        <topology evidence="1 7">Multi-pass membrane protein</topology>
    </subcellularLocation>
</comment>
<evidence type="ECO:0000313" key="9">
    <source>
        <dbReference type="EMBL" id="PRR76451.1"/>
    </source>
</evidence>
<dbReference type="InterPro" id="IPR035906">
    <property type="entry name" value="MetI-like_sf"/>
</dbReference>
<dbReference type="PANTHER" id="PTHR43005:SF1">
    <property type="entry name" value="SPERMIDINE_PUTRESCINE TRANSPORT SYSTEM PERMEASE PROTEIN"/>
    <property type="match status" value="1"/>
</dbReference>
<dbReference type="SUPFAM" id="SSF160964">
    <property type="entry name" value="MalF N-terminal region-like"/>
    <property type="match status" value="1"/>
</dbReference>
<proteinExistence type="inferred from homology"/>
<feature type="domain" description="ABC transmembrane type-1" evidence="8">
    <location>
        <begin position="89"/>
        <end position="298"/>
    </location>
</feature>
<evidence type="ECO:0000256" key="7">
    <source>
        <dbReference type="RuleBase" id="RU363032"/>
    </source>
</evidence>
<keyword evidence="10" id="KW-1185">Reference proteome</keyword>
<sequence>MASKPESMHLDGTPGSKKASIWVTLTNEKNFKWTLLIPLLAILLVFAFYPLFYSIYLGFHDWGMEGKPIFSGLKNYRQLVHDPVFWAAFGRTIKVMVICIACELILGMGVALLWNREFRGQNVIRALALIPLLVAPLILSLLWYFMLDYNFGAVNLVLAAIGMNKVNWFSPEIALYTICFITIWQWFPFSAFVLLAGLKSIPRDVLEAARVDGASGFYTFRRVVLPMLRPLIMIIIVLRAMWLIRLMDPLFGTTRGGVNTELLDWIVYRTAFVMFDLGYGSSMAIVSLAVTIALCMVMFRELMKAIRSA</sequence>
<gene>
    <name evidence="9" type="primary">ycjO</name>
    <name evidence="9" type="ORF">MOST_06190</name>
</gene>
<comment type="similarity">
    <text evidence="7">Belongs to the binding-protein-dependent transport system permease family.</text>
</comment>
<accession>A0A9X7P7B3</accession>
<keyword evidence="3" id="KW-1003">Cell membrane</keyword>
<evidence type="ECO:0000259" key="8">
    <source>
        <dbReference type="PROSITE" id="PS50928"/>
    </source>
</evidence>
<protein>
    <submittedName>
        <fullName evidence="9">Inner membrane ABC transporter permease protein YcjO</fullName>
    </submittedName>
</protein>
<evidence type="ECO:0000256" key="6">
    <source>
        <dbReference type="ARBA" id="ARBA00023136"/>
    </source>
</evidence>
<evidence type="ECO:0000256" key="5">
    <source>
        <dbReference type="ARBA" id="ARBA00022989"/>
    </source>
</evidence>